<sequence>MSKHNNQEESQHSVFLKSLFCGAAGGLIWGIVSSIAYFFSFSEVSHASFILRSFFSGSWTEGILGEVISLLILIILGIIPALIYYFLFKKLHGIMPGVMFGIGIWVLILIIMNPMFSYVPSITEMKSDTIVTTLCQFILYGVFVGYTISYEHHDRRVVPERTQNEA</sequence>
<accession>A0A3N5CEK0</accession>
<feature type="transmembrane region" description="Helical" evidence="1">
    <location>
        <begin position="130"/>
        <end position="148"/>
    </location>
</feature>
<evidence type="ECO:0000256" key="1">
    <source>
        <dbReference type="SAM" id="Phobius"/>
    </source>
</evidence>
<dbReference type="Proteomes" id="UP000276443">
    <property type="component" value="Unassembled WGS sequence"/>
</dbReference>
<comment type="caution">
    <text evidence="2">The sequence shown here is derived from an EMBL/GenBank/DDBJ whole genome shotgun (WGS) entry which is preliminary data.</text>
</comment>
<dbReference type="RefSeq" id="WP_124219483.1">
    <property type="nucleotide sequence ID" value="NZ_RKRF01000007.1"/>
</dbReference>
<name>A0A3N5CEK0_9BACI</name>
<keyword evidence="1" id="KW-1133">Transmembrane helix</keyword>
<feature type="transmembrane region" description="Helical" evidence="1">
    <location>
        <begin position="98"/>
        <end position="118"/>
    </location>
</feature>
<gene>
    <name evidence="2" type="ORF">EDC24_0535</name>
</gene>
<dbReference type="Pfam" id="PF11085">
    <property type="entry name" value="YqhR"/>
    <property type="match status" value="1"/>
</dbReference>
<keyword evidence="1" id="KW-0812">Transmembrane</keyword>
<dbReference type="EMBL" id="RKRF01000007">
    <property type="protein sequence ID" value="RPF55651.1"/>
    <property type="molecule type" value="Genomic_DNA"/>
</dbReference>
<feature type="transmembrane region" description="Helical" evidence="1">
    <location>
        <begin position="62"/>
        <end position="86"/>
    </location>
</feature>
<keyword evidence="1" id="KW-0472">Membrane</keyword>
<organism evidence="2 3">
    <name type="scientific">Aquisalibacillus elongatus</name>
    <dbReference type="NCBI Taxonomy" id="485577"/>
    <lineage>
        <taxon>Bacteria</taxon>
        <taxon>Bacillati</taxon>
        <taxon>Bacillota</taxon>
        <taxon>Bacilli</taxon>
        <taxon>Bacillales</taxon>
        <taxon>Bacillaceae</taxon>
        <taxon>Aquisalibacillus</taxon>
    </lineage>
</organism>
<dbReference type="AlphaFoldDB" id="A0A3N5CEK0"/>
<dbReference type="OrthoDB" id="2691442at2"/>
<keyword evidence="3" id="KW-1185">Reference proteome</keyword>
<proteinExistence type="predicted"/>
<reference evidence="2 3" key="1">
    <citation type="submission" date="2018-11" db="EMBL/GenBank/DDBJ databases">
        <title>Genomic Encyclopedia of Type Strains, Phase IV (KMG-IV): sequencing the most valuable type-strain genomes for metagenomic binning, comparative biology and taxonomic classification.</title>
        <authorList>
            <person name="Goeker M."/>
        </authorList>
    </citation>
    <scope>NUCLEOTIDE SEQUENCE [LARGE SCALE GENOMIC DNA]</scope>
    <source>
        <strain evidence="2 3">DSM 18090</strain>
    </source>
</reference>
<protein>
    <submittedName>
        <fullName evidence="2">Membrane protein YqhR</fullName>
    </submittedName>
</protein>
<evidence type="ECO:0000313" key="2">
    <source>
        <dbReference type="EMBL" id="RPF55651.1"/>
    </source>
</evidence>
<feature type="transmembrane region" description="Helical" evidence="1">
    <location>
        <begin position="20"/>
        <end position="42"/>
    </location>
</feature>
<dbReference type="InterPro" id="IPR024563">
    <property type="entry name" value="YqhR"/>
</dbReference>
<evidence type="ECO:0000313" key="3">
    <source>
        <dbReference type="Proteomes" id="UP000276443"/>
    </source>
</evidence>